<dbReference type="GO" id="GO:0016607">
    <property type="term" value="C:nuclear speck"/>
    <property type="evidence" value="ECO:0007669"/>
    <property type="project" value="UniProtKB-SubCell"/>
</dbReference>
<dbReference type="GO" id="GO:0008380">
    <property type="term" value="P:RNA splicing"/>
    <property type="evidence" value="ECO:0007669"/>
    <property type="project" value="UniProtKB-KW"/>
</dbReference>
<dbReference type="PROSITE" id="PS50304">
    <property type="entry name" value="TUDOR"/>
    <property type="match status" value="1"/>
</dbReference>
<name>G5C3Y8_HETGA</name>
<dbReference type="CDD" id="cd20399">
    <property type="entry name" value="Tudor_SPF30"/>
    <property type="match status" value="1"/>
</dbReference>
<dbReference type="InterPro" id="IPR002999">
    <property type="entry name" value="Tudor"/>
</dbReference>
<keyword evidence="4" id="KW-0507">mRNA processing</keyword>
<gene>
    <name evidence="13" type="ORF">GW7_00683</name>
</gene>
<dbReference type="InterPro" id="IPR010304">
    <property type="entry name" value="SMN_Tudor"/>
</dbReference>
<sequence>MSEDLAKQLSTHSWTVGDKCMAIWSEDGQCYEAEIEEIDEENGTAAITFAGYGNAEVTPLLNLKHVEEERQEKEDSGSKPVSKKEMIVQQGEYKKKKALKKAQRIKELEQEREDQKVKR</sequence>
<dbReference type="STRING" id="10181.G5C3Y8"/>
<feature type="region of interest" description="Disordered" evidence="11">
    <location>
        <begin position="67"/>
        <end position="95"/>
    </location>
</feature>
<evidence type="ECO:0000256" key="10">
    <source>
        <dbReference type="ARBA" id="ARBA00042567"/>
    </source>
</evidence>
<dbReference type="InParanoid" id="G5C3Y8"/>
<organism evidence="13 14">
    <name type="scientific">Heterocephalus glaber</name>
    <name type="common">Naked mole rat</name>
    <dbReference type="NCBI Taxonomy" id="10181"/>
    <lineage>
        <taxon>Eukaryota</taxon>
        <taxon>Metazoa</taxon>
        <taxon>Chordata</taxon>
        <taxon>Craniata</taxon>
        <taxon>Vertebrata</taxon>
        <taxon>Euteleostomi</taxon>
        <taxon>Mammalia</taxon>
        <taxon>Eutheria</taxon>
        <taxon>Euarchontoglires</taxon>
        <taxon>Glires</taxon>
        <taxon>Rodentia</taxon>
        <taxon>Hystricomorpha</taxon>
        <taxon>Bathyergidae</taxon>
        <taxon>Heterocephalus</taxon>
    </lineage>
</organism>
<dbReference type="GO" id="GO:0071011">
    <property type="term" value="C:precatalytic spliceosome"/>
    <property type="evidence" value="ECO:0007669"/>
    <property type="project" value="TreeGrafter"/>
</dbReference>
<evidence type="ECO:0000256" key="7">
    <source>
        <dbReference type="ARBA" id="ARBA00023242"/>
    </source>
</evidence>
<evidence type="ECO:0000256" key="9">
    <source>
        <dbReference type="ARBA" id="ARBA00041083"/>
    </source>
</evidence>
<evidence type="ECO:0000256" key="1">
    <source>
        <dbReference type="ARBA" id="ARBA00004324"/>
    </source>
</evidence>
<dbReference type="PANTHER" id="PTHR13681:SF26">
    <property type="entry name" value="SURVIVAL OF MOTOR NEURON-RELATED-SPLICING FACTOR 30"/>
    <property type="match status" value="1"/>
</dbReference>
<feature type="domain" description="Tudor" evidence="12">
    <location>
        <begin position="13"/>
        <end position="73"/>
    </location>
</feature>
<protein>
    <recommendedName>
        <fullName evidence="9">Survival of motor neuron-related-splicing factor 30</fullName>
    </recommendedName>
    <alternativeName>
        <fullName evidence="10">Survival motor neuron domain-containing protein 1</fullName>
    </alternativeName>
</protein>
<evidence type="ECO:0000256" key="11">
    <source>
        <dbReference type="SAM" id="MobiDB-lite"/>
    </source>
</evidence>
<dbReference type="FunFam" id="2.30.30.140:FF:000038">
    <property type="entry name" value="Survival of motor neuron-related-splicing factor 30"/>
    <property type="match status" value="1"/>
</dbReference>
<evidence type="ECO:0000313" key="13">
    <source>
        <dbReference type="EMBL" id="EHB16249.1"/>
    </source>
</evidence>
<dbReference type="GO" id="GO:0000381">
    <property type="term" value="P:regulation of alternative mRNA splicing, via spliceosome"/>
    <property type="evidence" value="ECO:0007669"/>
    <property type="project" value="TreeGrafter"/>
</dbReference>
<accession>G5C3Y8</accession>
<evidence type="ECO:0000256" key="2">
    <source>
        <dbReference type="ARBA" id="ARBA00004408"/>
    </source>
</evidence>
<comment type="subcellular location">
    <subcellularLocation>
        <location evidence="1">Nucleus speckle</location>
    </subcellularLocation>
    <subcellularLocation>
        <location evidence="2">Nucleus</location>
        <location evidence="2">Cajal body</location>
    </subcellularLocation>
</comment>
<dbReference type="PANTHER" id="PTHR13681">
    <property type="entry name" value="SURVIVAL OF MOTOR NEURON-RELATED-SPLICING FACTOR 30-RELATED"/>
    <property type="match status" value="1"/>
</dbReference>
<dbReference type="SUPFAM" id="SSF63748">
    <property type="entry name" value="Tudor/PWWP/MBT"/>
    <property type="match status" value="1"/>
</dbReference>
<evidence type="ECO:0000256" key="3">
    <source>
        <dbReference type="ARBA" id="ARBA00005371"/>
    </source>
</evidence>
<evidence type="ECO:0000259" key="12">
    <source>
        <dbReference type="PROSITE" id="PS50304"/>
    </source>
</evidence>
<dbReference type="AlphaFoldDB" id="G5C3Y8"/>
<dbReference type="SMART" id="SM00333">
    <property type="entry name" value="TUDOR"/>
    <property type="match status" value="1"/>
</dbReference>
<dbReference type="Pfam" id="PF06003">
    <property type="entry name" value="SMN_Tudor"/>
    <property type="match status" value="1"/>
</dbReference>
<comment type="function">
    <text evidence="8">Involved in spliceosome assembly.</text>
</comment>
<dbReference type="Proteomes" id="UP000006813">
    <property type="component" value="Unassembled WGS sequence"/>
</dbReference>
<keyword evidence="6" id="KW-0508">mRNA splicing</keyword>
<dbReference type="GO" id="GO:0003723">
    <property type="term" value="F:RNA binding"/>
    <property type="evidence" value="ECO:0007669"/>
    <property type="project" value="InterPro"/>
</dbReference>
<dbReference type="EMBL" id="JH173256">
    <property type="protein sequence ID" value="EHB16249.1"/>
    <property type="molecule type" value="Genomic_DNA"/>
</dbReference>
<evidence type="ECO:0000256" key="6">
    <source>
        <dbReference type="ARBA" id="ARBA00023187"/>
    </source>
</evidence>
<evidence type="ECO:0000313" key="14">
    <source>
        <dbReference type="Proteomes" id="UP000006813"/>
    </source>
</evidence>
<comment type="similarity">
    <text evidence="3">Belongs to the SMN family.</text>
</comment>
<proteinExistence type="inferred from homology"/>
<evidence type="ECO:0000256" key="8">
    <source>
        <dbReference type="ARBA" id="ARBA00037618"/>
    </source>
</evidence>
<dbReference type="GO" id="GO:0005737">
    <property type="term" value="C:cytoplasm"/>
    <property type="evidence" value="ECO:0007669"/>
    <property type="project" value="InterPro"/>
</dbReference>
<reference evidence="13 14" key="1">
    <citation type="journal article" date="2011" name="Nature">
        <title>Genome sequencing reveals insights into physiology and longevity of the naked mole rat.</title>
        <authorList>
            <person name="Kim E.B."/>
            <person name="Fang X."/>
            <person name="Fushan A.A."/>
            <person name="Huang Z."/>
            <person name="Lobanov A.V."/>
            <person name="Han L."/>
            <person name="Marino S.M."/>
            <person name="Sun X."/>
            <person name="Turanov A.A."/>
            <person name="Yang P."/>
            <person name="Yim S.H."/>
            <person name="Zhao X."/>
            <person name="Kasaikina M.V."/>
            <person name="Stoletzki N."/>
            <person name="Peng C."/>
            <person name="Polak P."/>
            <person name="Xiong Z."/>
            <person name="Kiezun A."/>
            <person name="Zhu Y."/>
            <person name="Chen Y."/>
            <person name="Kryukov G.V."/>
            <person name="Zhang Q."/>
            <person name="Peshkin L."/>
            <person name="Yang L."/>
            <person name="Bronson R.T."/>
            <person name="Buffenstein R."/>
            <person name="Wang B."/>
            <person name="Han C."/>
            <person name="Li Q."/>
            <person name="Chen L."/>
            <person name="Zhao W."/>
            <person name="Sunyaev S.R."/>
            <person name="Park T.J."/>
            <person name="Zhang G."/>
            <person name="Wang J."/>
            <person name="Gladyshev V.N."/>
        </authorList>
    </citation>
    <scope>NUCLEOTIDE SEQUENCE [LARGE SCALE GENOMIC DNA]</scope>
</reference>
<dbReference type="Gene3D" id="2.30.30.140">
    <property type="match status" value="1"/>
</dbReference>
<keyword evidence="5" id="KW-0747">Spliceosome</keyword>
<evidence type="ECO:0000256" key="4">
    <source>
        <dbReference type="ARBA" id="ARBA00022664"/>
    </source>
</evidence>
<feature type="compositionally biased region" description="Basic and acidic residues" evidence="11">
    <location>
        <begin position="67"/>
        <end position="86"/>
    </location>
</feature>
<dbReference type="GO" id="GO:0006397">
    <property type="term" value="P:mRNA processing"/>
    <property type="evidence" value="ECO:0007669"/>
    <property type="project" value="UniProtKB-KW"/>
</dbReference>
<dbReference type="GO" id="GO:0015030">
    <property type="term" value="C:Cajal body"/>
    <property type="evidence" value="ECO:0007669"/>
    <property type="project" value="UniProtKB-SubCell"/>
</dbReference>
<keyword evidence="7" id="KW-0539">Nucleus</keyword>
<evidence type="ECO:0000256" key="5">
    <source>
        <dbReference type="ARBA" id="ARBA00022728"/>
    </source>
</evidence>